<dbReference type="OrthoDB" id="5462484at2"/>
<evidence type="ECO:0000313" key="7">
    <source>
        <dbReference type="EMBL" id="KAA5613857.1"/>
    </source>
</evidence>
<evidence type="ECO:0000256" key="1">
    <source>
        <dbReference type="ARBA" id="ARBA00004442"/>
    </source>
</evidence>
<sequence length="282" mass="29967">MTSCPETARTGTFPARSLAAAGAIGVMLAMVSPPLHAQSDPASPSAPAASPQQTVTSWNVNLGLGVAARPVYPGAKRYEASPVPMLSVRYRDTVFLTPEGLGINLVNYNGFRAGPLLSYFAGRDQGDDARLNGLGDIQPSLAAGAFLAYRFDPFEVAAELRQAVTHTGNGLLGSVRADYRTRITPQAVLTLGLDMHLANGKYERTWFGVSDRQSANSGLPVYTPGGGLQDVGLHANLTWNWSRHIATHVFVAVKQLVSDAADSPIVERKTQVMGGVGLGYRF</sequence>
<evidence type="ECO:0000256" key="4">
    <source>
        <dbReference type="ARBA" id="ARBA00023136"/>
    </source>
</evidence>
<protein>
    <submittedName>
        <fullName evidence="7">MipA/OmpV family protein</fullName>
    </submittedName>
</protein>
<evidence type="ECO:0000313" key="8">
    <source>
        <dbReference type="Proteomes" id="UP000325255"/>
    </source>
</evidence>
<accession>A0A5M6J1A9</accession>
<dbReference type="PANTHER" id="PTHR38776">
    <property type="entry name" value="MLTA-INTERACTING PROTEIN-RELATED"/>
    <property type="match status" value="1"/>
</dbReference>
<keyword evidence="8" id="KW-1185">Reference proteome</keyword>
<dbReference type="Pfam" id="PF06629">
    <property type="entry name" value="MipA"/>
    <property type="match status" value="1"/>
</dbReference>
<feature type="signal peptide" evidence="6">
    <location>
        <begin position="1"/>
        <end position="37"/>
    </location>
</feature>
<evidence type="ECO:0000256" key="5">
    <source>
        <dbReference type="ARBA" id="ARBA00023237"/>
    </source>
</evidence>
<proteinExistence type="inferred from homology"/>
<evidence type="ECO:0000256" key="3">
    <source>
        <dbReference type="ARBA" id="ARBA00022729"/>
    </source>
</evidence>
<reference evidence="7 8" key="1">
    <citation type="submission" date="2019-09" db="EMBL/GenBank/DDBJ databases">
        <title>Genome sequence of Rhodovastum atsumiense, a diverse member of the Acetobacteraceae family of non-sulfur purple photosynthetic bacteria.</title>
        <authorList>
            <person name="Meyer T."/>
            <person name="Kyndt J."/>
        </authorList>
    </citation>
    <scope>NUCLEOTIDE SEQUENCE [LARGE SCALE GENOMIC DNA]</scope>
    <source>
        <strain evidence="7 8">DSM 21279</strain>
    </source>
</reference>
<keyword evidence="5" id="KW-0998">Cell outer membrane</keyword>
<evidence type="ECO:0000256" key="6">
    <source>
        <dbReference type="SAM" id="SignalP"/>
    </source>
</evidence>
<dbReference type="EMBL" id="VWPK01000004">
    <property type="protein sequence ID" value="KAA5613857.1"/>
    <property type="molecule type" value="Genomic_DNA"/>
</dbReference>
<dbReference type="AlphaFoldDB" id="A0A5M6J1A9"/>
<comment type="subcellular location">
    <subcellularLocation>
        <location evidence="1">Cell outer membrane</location>
    </subcellularLocation>
</comment>
<organism evidence="7 8">
    <name type="scientific">Rhodovastum atsumiense</name>
    <dbReference type="NCBI Taxonomy" id="504468"/>
    <lineage>
        <taxon>Bacteria</taxon>
        <taxon>Pseudomonadati</taxon>
        <taxon>Pseudomonadota</taxon>
        <taxon>Alphaproteobacteria</taxon>
        <taxon>Acetobacterales</taxon>
        <taxon>Acetobacteraceae</taxon>
        <taxon>Rhodovastum</taxon>
    </lineage>
</organism>
<keyword evidence="3 6" id="KW-0732">Signal</keyword>
<dbReference type="InterPro" id="IPR010583">
    <property type="entry name" value="MipA"/>
</dbReference>
<name>A0A5M6J1A9_9PROT</name>
<dbReference type="RefSeq" id="WP_150039240.1">
    <property type="nucleotide sequence ID" value="NZ_OW485601.1"/>
</dbReference>
<evidence type="ECO:0000256" key="2">
    <source>
        <dbReference type="ARBA" id="ARBA00005722"/>
    </source>
</evidence>
<comment type="similarity">
    <text evidence="2">Belongs to the MipA/OmpV family.</text>
</comment>
<gene>
    <name evidence="7" type="ORF">F1189_03525</name>
</gene>
<comment type="caution">
    <text evidence="7">The sequence shown here is derived from an EMBL/GenBank/DDBJ whole genome shotgun (WGS) entry which is preliminary data.</text>
</comment>
<keyword evidence="4" id="KW-0472">Membrane</keyword>
<dbReference type="PANTHER" id="PTHR38776:SF1">
    <property type="entry name" value="MLTA-INTERACTING PROTEIN-RELATED"/>
    <property type="match status" value="1"/>
</dbReference>
<dbReference type="GO" id="GO:0009279">
    <property type="term" value="C:cell outer membrane"/>
    <property type="evidence" value="ECO:0007669"/>
    <property type="project" value="UniProtKB-SubCell"/>
</dbReference>
<feature type="chain" id="PRO_5024434838" evidence="6">
    <location>
        <begin position="38"/>
        <end position="282"/>
    </location>
</feature>
<dbReference type="Proteomes" id="UP000325255">
    <property type="component" value="Unassembled WGS sequence"/>
</dbReference>